<dbReference type="PANTHER" id="PTHR11383">
    <property type="entry name" value="NUCLEOSIDE DIPHOSPHATE-LINKED MOIETY X MOTIF 13"/>
    <property type="match status" value="1"/>
</dbReference>
<dbReference type="SUPFAM" id="SSF55811">
    <property type="entry name" value="Nudix"/>
    <property type="match status" value="2"/>
</dbReference>
<dbReference type="InterPro" id="IPR015376">
    <property type="entry name" value="Znr_NADH_PPase"/>
</dbReference>
<evidence type="ECO:0000259" key="8">
    <source>
        <dbReference type="PROSITE" id="PS51462"/>
    </source>
</evidence>
<comment type="similarity">
    <text evidence="7">Belongs to the Nudix hydrolase family.</text>
</comment>
<evidence type="ECO:0000256" key="2">
    <source>
        <dbReference type="ARBA" id="ARBA00012381"/>
    </source>
</evidence>
<name>A0ABX2B1S3_9BACT</name>
<comment type="cofactor">
    <cofactor evidence="1">
        <name>Mg(2+)</name>
        <dbReference type="ChEBI" id="CHEBI:18420"/>
    </cofactor>
</comment>
<keyword evidence="6" id="KW-0520">NAD</keyword>
<keyword evidence="3" id="KW-0479">Metal-binding</keyword>
<dbReference type="Pfam" id="PF09296">
    <property type="entry name" value="NUDIX-like"/>
    <property type="match status" value="1"/>
</dbReference>
<dbReference type="InterPro" id="IPR015375">
    <property type="entry name" value="NADH_PPase-like_N"/>
</dbReference>
<dbReference type="EMBL" id="JABKKJ010000011">
    <property type="protein sequence ID" value="NPE25376.1"/>
    <property type="molecule type" value="Genomic_DNA"/>
</dbReference>
<dbReference type="PANTHER" id="PTHR11383:SF3">
    <property type="entry name" value="NAD(P)H PYROPHOSPHATASE NUDT13, MITOCHONDRIAL"/>
    <property type="match status" value="1"/>
</dbReference>
<dbReference type="GO" id="GO:0016787">
    <property type="term" value="F:hydrolase activity"/>
    <property type="evidence" value="ECO:0007669"/>
    <property type="project" value="UniProtKB-KW"/>
</dbReference>
<organism evidence="9 10">
    <name type="scientific">Xylanibacter caecicola</name>
    <dbReference type="NCBI Taxonomy" id="2736294"/>
    <lineage>
        <taxon>Bacteria</taxon>
        <taxon>Pseudomonadati</taxon>
        <taxon>Bacteroidota</taxon>
        <taxon>Bacteroidia</taxon>
        <taxon>Bacteroidales</taxon>
        <taxon>Prevotellaceae</taxon>
        <taxon>Xylanibacter</taxon>
    </lineage>
</organism>
<dbReference type="PRINTS" id="PR00502">
    <property type="entry name" value="NUDIXFAMILY"/>
</dbReference>
<evidence type="ECO:0000256" key="4">
    <source>
        <dbReference type="ARBA" id="ARBA00022801"/>
    </source>
</evidence>
<dbReference type="Gene3D" id="3.90.79.20">
    <property type="match status" value="1"/>
</dbReference>
<keyword evidence="10" id="KW-1185">Reference proteome</keyword>
<reference evidence="9 10" key="1">
    <citation type="submission" date="2020-05" db="EMBL/GenBank/DDBJ databases">
        <title>Distinct polysaccharide utilization as determinants for interspecies competition between intestinal Prevotella spp.</title>
        <authorList>
            <person name="Galvez E.J.C."/>
            <person name="Iljazovic A."/>
            <person name="Strowig T."/>
        </authorList>
    </citation>
    <scope>NUCLEOTIDE SEQUENCE [LARGE SCALE GENOMIC DNA]</scope>
    <source>
        <strain evidence="9 10">PCHR</strain>
    </source>
</reference>
<dbReference type="Pfam" id="PF09297">
    <property type="entry name" value="Zn_ribbon_NUD"/>
    <property type="match status" value="1"/>
</dbReference>
<dbReference type="NCBIfam" id="NF001299">
    <property type="entry name" value="PRK00241.1"/>
    <property type="match status" value="1"/>
</dbReference>
<dbReference type="RefSeq" id="WP_172344843.1">
    <property type="nucleotide sequence ID" value="NZ_CASYYZ010000175.1"/>
</dbReference>
<keyword evidence="4 7" id="KW-0378">Hydrolase</keyword>
<proteinExistence type="inferred from homology"/>
<dbReference type="PROSITE" id="PS00893">
    <property type="entry name" value="NUDIX_BOX"/>
    <property type="match status" value="1"/>
</dbReference>
<evidence type="ECO:0000313" key="10">
    <source>
        <dbReference type="Proteomes" id="UP000820977"/>
    </source>
</evidence>
<dbReference type="InterPro" id="IPR049734">
    <property type="entry name" value="NudC-like_C"/>
</dbReference>
<dbReference type="InterPro" id="IPR015797">
    <property type="entry name" value="NUDIX_hydrolase-like_dom_sf"/>
</dbReference>
<gene>
    <name evidence="9" type="primary">nudC</name>
    <name evidence="9" type="ORF">HPS54_07620</name>
</gene>
<dbReference type="CDD" id="cd03429">
    <property type="entry name" value="NUDIX_NADH_pyrophosphatase_Nudt13"/>
    <property type="match status" value="1"/>
</dbReference>
<sequence>MNTCWFAFYNSDLLLEKQADGTYTIPQGEECPVDNKGCHVHDIDTESGHIVKTFSLSSSPEDDSKYELCPLRKSYNLLPLELYLEAGKCEEILYWDTTTQYCGTCGSPMRMNTGISKVCDNCHREIWPQLATAVICLVHKGDEILLVRAHNFRSNFYGLVAGFVETGETLEHAVEREIAEETGLTVKNIEYFGSQPWPYPNGLMVGFYAEYAGGEIHIQQEELKTAGWFHIDSLPVIPEKLSIARKLIDNWLKLKVKLPNRSAKL</sequence>
<dbReference type="Gene3D" id="3.90.79.10">
    <property type="entry name" value="Nucleoside Triphosphate Pyrophosphohydrolase"/>
    <property type="match status" value="1"/>
</dbReference>
<accession>A0ABX2B1S3</accession>
<dbReference type="InterPro" id="IPR000086">
    <property type="entry name" value="NUDIX_hydrolase_dom"/>
</dbReference>
<evidence type="ECO:0000256" key="6">
    <source>
        <dbReference type="ARBA" id="ARBA00023027"/>
    </source>
</evidence>
<evidence type="ECO:0000256" key="5">
    <source>
        <dbReference type="ARBA" id="ARBA00022842"/>
    </source>
</evidence>
<protein>
    <recommendedName>
        <fullName evidence="2">NAD(+) diphosphatase</fullName>
        <ecNumber evidence="2">3.6.1.22</ecNumber>
    </recommendedName>
</protein>
<dbReference type="PROSITE" id="PS51462">
    <property type="entry name" value="NUDIX"/>
    <property type="match status" value="1"/>
</dbReference>
<comment type="caution">
    <text evidence="9">The sequence shown here is derived from an EMBL/GenBank/DDBJ whole genome shotgun (WGS) entry which is preliminary data.</text>
</comment>
<evidence type="ECO:0000256" key="1">
    <source>
        <dbReference type="ARBA" id="ARBA00001946"/>
    </source>
</evidence>
<evidence type="ECO:0000256" key="7">
    <source>
        <dbReference type="RuleBase" id="RU003476"/>
    </source>
</evidence>
<dbReference type="InterPro" id="IPR020084">
    <property type="entry name" value="NUDIX_hydrolase_CS"/>
</dbReference>
<dbReference type="EC" id="3.6.1.22" evidence="2"/>
<evidence type="ECO:0000313" key="9">
    <source>
        <dbReference type="EMBL" id="NPE25376.1"/>
    </source>
</evidence>
<feature type="domain" description="Nudix hydrolase" evidence="8">
    <location>
        <begin position="128"/>
        <end position="254"/>
    </location>
</feature>
<keyword evidence="5" id="KW-0460">Magnesium</keyword>
<dbReference type="InterPro" id="IPR020476">
    <property type="entry name" value="Nudix_hydrolase"/>
</dbReference>
<dbReference type="Proteomes" id="UP000820977">
    <property type="component" value="Unassembled WGS sequence"/>
</dbReference>
<evidence type="ECO:0000256" key="3">
    <source>
        <dbReference type="ARBA" id="ARBA00022723"/>
    </source>
</evidence>
<dbReference type="Pfam" id="PF00293">
    <property type="entry name" value="NUDIX"/>
    <property type="match status" value="1"/>
</dbReference>